<dbReference type="PROSITE" id="PS01124">
    <property type="entry name" value="HTH_ARAC_FAMILY_2"/>
    <property type="match status" value="1"/>
</dbReference>
<feature type="domain" description="HTH araC/xylS-type" evidence="4">
    <location>
        <begin position="210"/>
        <end position="307"/>
    </location>
</feature>
<protein>
    <recommendedName>
        <fullName evidence="4">HTH araC/xylS-type domain-containing protein</fullName>
    </recommendedName>
</protein>
<sequence>MSPDLKGIKMHTPQLNKQRQQLKVLIENKVTFAADNSELSIYDTYQNAQKVALHSKELLFCAMLSGKKVMHVESCQYHKAFLPHESFVLAPEQGVLIDFEQASLNAPTTCLAIEISTDKITQVANALNIEQRFASDDLFAYTPQLVHSQHNSQTQQLLARMVHLFSEPDEQRGYLIDLSLNELITRLLQQQSRDLLLKHGNNPQLKTPVNNALQYIEEHLNEALDIEKLCKIACMSRSKFYQQFKLAFGTSPALWQQQLRLKRAYSKLLQGRTVSQACYELGFNCPSHFSRLFKQAYGVPPASIAKKNH</sequence>
<dbReference type="InterPro" id="IPR018060">
    <property type="entry name" value="HTH_AraC"/>
</dbReference>
<evidence type="ECO:0000256" key="1">
    <source>
        <dbReference type="ARBA" id="ARBA00023015"/>
    </source>
</evidence>
<dbReference type="SMART" id="SM00342">
    <property type="entry name" value="HTH_ARAC"/>
    <property type="match status" value="1"/>
</dbReference>
<reference evidence="5 6" key="1">
    <citation type="journal article" date="2012" name="J. Bacteriol.">
        <title>Genome sequences of type strains of seven species of the marine bacterium Pseudoalteromonas.</title>
        <authorList>
            <person name="Xie B.B."/>
            <person name="Shu Y.L."/>
            <person name="Qin Q.L."/>
            <person name="Rong J.C."/>
            <person name="Zhang X.Y."/>
            <person name="Chen X.L."/>
            <person name="Shi M."/>
            <person name="He H.L."/>
            <person name="Zhou B.C."/>
            <person name="Zhang Y.Z."/>
        </authorList>
    </citation>
    <scope>NUCLEOTIDE SEQUENCE [LARGE SCALE GENOMIC DNA]</scope>
    <source>
        <strain evidence="5 6">A 37-1-2</strain>
    </source>
</reference>
<dbReference type="GO" id="GO:0043565">
    <property type="term" value="F:sequence-specific DNA binding"/>
    <property type="evidence" value="ECO:0007669"/>
    <property type="project" value="InterPro"/>
</dbReference>
<keyword evidence="2" id="KW-0238">DNA-binding</keyword>
<dbReference type="GO" id="GO:0003700">
    <property type="term" value="F:DNA-binding transcription factor activity"/>
    <property type="evidence" value="ECO:0007669"/>
    <property type="project" value="InterPro"/>
</dbReference>
<evidence type="ECO:0000256" key="2">
    <source>
        <dbReference type="ARBA" id="ARBA00023125"/>
    </source>
</evidence>
<dbReference type="Pfam" id="PF12833">
    <property type="entry name" value="HTH_18"/>
    <property type="match status" value="1"/>
</dbReference>
<dbReference type="KEGG" id="part:PARC_b0322"/>
<name>A0A290S8Y8_9GAMM</name>
<dbReference type="InterPro" id="IPR009594">
    <property type="entry name" value="Tscrpt_reg_HTH_AraC_N"/>
</dbReference>
<proteinExistence type="predicted"/>
<dbReference type="Proteomes" id="UP000016505">
    <property type="component" value="Chromosome II"/>
</dbReference>
<dbReference type="AlphaFoldDB" id="A0A290S8Y8"/>
<organism evidence="5 6">
    <name type="scientific">Pseudoalteromonas arctica A 37-1-2</name>
    <dbReference type="NCBI Taxonomy" id="1117313"/>
    <lineage>
        <taxon>Bacteria</taxon>
        <taxon>Pseudomonadati</taxon>
        <taxon>Pseudomonadota</taxon>
        <taxon>Gammaproteobacteria</taxon>
        <taxon>Alteromonadales</taxon>
        <taxon>Pseudoalteromonadaceae</taxon>
        <taxon>Pseudoalteromonas</taxon>
    </lineage>
</organism>
<dbReference type="Pfam" id="PF06719">
    <property type="entry name" value="AraC_N"/>
    <property type="match status" value="1"/>
</dbReference>
<keyword evidence="3" id="KW-0804">Transcription</keyword>
<accession>A0A290S8Y8</accession>
<gene>
    <name evidence="5" type="ORF">PARC_b0322</name>
</gene>
<dbReference type="SUPFAM" id="SSF46689">
    <property type="entry name" value="Homeodomain-like"/>
    <property type="match status" value="2"/>
</dbReference>
<keyword evidence="1" id="KW-0805">Transcription regulation</keyword>
<evidence type="ECO:0000259" key="4">
    <source>
        <dbReference type="PROSITE" id="PS01124"/>
    </source>
</evidence>
<dbReference type="PANTHER" id="PTHR46796:SF12">
    <property type="entry name" value="HTH-TYPE DNA-BINDING TRANSCRIPTIONAL ACTIVATOR EUTR"/>
    <property type="match status" value="1"/>
</dbReference>
<evidence type="ECO:0000313" key="5">
    <source>
        <dbReference type="EMBL" id="ATC88542.1"/>
    </source>
</evidence>
<dbReference type="Gene3D" id="1.10.10.60">
    <property type="entry name" value="Homeodomain-like"/>
    <property type="match status" value="1"/>
</dbReference>
<evidence type="ECO:0000313" key="6">
    <source>
        <dbReference type="Proteomes" id="UP000016505"/>
    </source>
</evidence>
<dbReference type="InterPro" id="IPR050204">
    <property type="entry name" value="AraC_XylS_family_regulators"/>
</dbReference>
<dbReference type="InterPro" id="IPR009057">
    <property type="entry name" value="Homeodomain-like_sf"/>
</dbReference>
<evidence type="ECO:0000256" key="3">
    <source>
        <dbReference type="ARBA" id="ARBA00023163"/>
    </source>
</evidence>
<dbReference type="EMBL" id="CP011026">
    <property type="protein sequence ID" value="ATC88542.1"/>
    <property type="molecule type" value="Genomic_DNA"/>
</dbReference>
<dbReference type="PANTHER" id="PTHR46796">
    <property type="entry name" value="HTH-TYPE TRANSCRIPTIONAL ACTIVATOR RHAS-RELATED"/>
    <property type="match status" value="1"/>
</dbReference>